<name>A0A174YMK6_9FIRM</name>
<keyword evidence="2" id="KW-0378">Hydrolase</keyword>
<keyword evidence="3" id="KW-0347">Helicase</keyword>
<reference evidence="6 7" key="1">
    <citation type="submission" date="2015-09" db="EMBL/GenBank/DDBJ databases">
        <authorList>
            <consortium name="Pathogen Informatics"/>
        </authorList>
    </citation>
    <scope>NUCLEOTIDE SEQUENCE [LARGE SCALE GENOMIC DNA]</scope>
    <source>
        <strain evidence="6 7">2789STDY5834875</strain>
    </source>
</reference>
<keyword evidence="1" id="KW-0547">Nucleotide-binding</keyword>
<organism evidence="6 7">
    <name type="scientific">Lachnospira eligens</name>
    <dbReference type="NCBI Taxonomy" id="39485"/>
    <lineage>
        <taxon>Bacteria</taxon>
        <taxon>Bacillati</taxon>
        <taxon>Bacillota</taxon>
        <taxon>Clostridia</taxon>
        <taxon>Lachnospirales</taxon>
        <taxon>Lachnospiraceae</taxon>
        <taxon>Lachnospira</taxon>
    </lineage>
</organism>
<evidence type="ECO:0000313" key="6">
    <source>
        <dbReference type="EMBL" id="CUQ76354.1"/>
    </source>
</evidence>
<dbReference type="AlphaFoldDB" id="A0A174YMK6"/>
<proteinExistence type="predicted"/>
<dbReference type="PANTHER" id="PTHR43788">
    <property type="entry name" value="DNA2/NAM7 HELICASE FAMILY MEMBER"/>
    <property type="match status" value="1"/>
</dbReference>
<evidence type="ECO:0000313" key="7">
    <source>
        <dbReference type="Proteomes" id="UP000095621"/>
    </source>
</evidence>
<dbReference type="RefSeq" id="WP_242865573.1">
    <property type="nucleotide sequence ID" value="NZ_CZBU01000002.1"/>
</dbReference>
<evidence type="ECO:0000259" key="5">
    <source>
        <dbReference type="Pfam" id="PF13087"/>
    </source>
</evidence>
<dbReference type="GO" id="GO:0043139">
    <property type="term" value="F:5'-3' DNA helicase activity"/>
    <property type="evidence" value="ECO:0007669"/>
    <property type="project" value="TreeGrafter"/>
</dbReference>
<dbReference type="InterPro" id="IPR027417">
    <property type="entry name" value="P-loop_NTPase"/>
</dbReference>
<dbReference type="SUPFAM" id="SSF52540">
    <property type="entry name" value="P-loop containing nucleoside triphosphate hydrolases"/>
    <property type="match status" value="1"/>
</dbReference>
<evidence type="ECO:0000256" key="1">
    <source>
        <dbReference type="ARBA" id="ARBA00022741"/>
    </source>
</evidence>
<dbReference type="GO" id="GO:0005524">
    <property type="term" value="F:ATP binding"/>
    <property type="evidence" value="ECO:0007669"/>
    <property type="project" value="UniProtKB-KW"/>
</dbReference>
<dbReference type="InterPro" id="IPR041679">
    <property type="entry name" value="DNA2/NAM7-like_C"/>
</dbReference>
<keyword evidence="4" id="KW-0067">ATP-binding</keyword>
<dbReference type="Pfam" id="PF13087">
    <property type="entry name" value="AAA_12"/>
    <property type="match status" value="1"/>
</dbReference>
<evidence type="ECO:0000256" key="3">
    <source>
        <dbReference type="ARBA" id="ARBA00022806"/>
    </source>
</evidence>
<feature type="domain" description="DNA2/NAM7 helicase-like C-terminal" evidence="5">
    <location>
        <begin position="12"/>
        <end position="108"/>
    </location>
</feature>
<dbReference type="Gene3D" id="3.40.50.300">
    <property type="entry name" value="P-loop containing nucleotide triphosphate hydrolases"/>
    <property type="match status" value="1"/>
</dbReference>
<evidence type="ECO:0000256" key="2">
    <source>
        <dbReference type="ARBA" id="ARBA00022801"/>
    </source>
</evidence>
<gene>
    <name evidence="6" type="ORF">ERS852490_01008</name>
</gene>
<accession>A0A174YMK6</accession>
<sequence length="135" mass="15272">MIVENPDIINKQKKDIIYVISPFKNVAYQLSKELNKIEFTRYDKKGKPTNIGTVHTFQGKEAPIVFFVLGADKKCIGAANWAVGTDNPNIMNVAVTRAKEEFYIIGDKEMYLSLNSDVINDTCKIIEKHNMNTSL</sequence>
<dbReference type="PANTHER" id="PTHR43788:SF8">
    <property type="entry name" value="DNA-BINDING PROTEIN SMUBP-2"/>
    <property type="match status" value="1"/>
</dbReference>
<evidence type="ECO:0000256" key="4">
    <source>
        <dbReference type="ARBA" id="ARBA00022840"/>
    </source>
</evidence>
<protein>
    <recommendedName>
        <fullName evidence="5">DNA2/NAM7 helicase-like C-terminal domain-containing protein</fullName>
    </recommendedName>
</protein>
<dbReference type="InterPro" id="IPR050534">
    <property type="entry name" value="Coronavir_polyprotein_1ab"/>
</dbReference>
<dbReference type="EMBL" id="CZBU01000002">
    <property type="protein sequence ID" value="CUQ76354.1"/>
    <property type="molecule type" value="Genomic_DNA"/>
</dbReference>
<dbReference type="Proteomes" id="UP000095621">
    <property type="component" value="Unassembled WGS sequence"/>
</dbReference>
<dbReference type="GO" id="GO:0016787">
    <property type="term" value="F:hydrolase activity"/>
    <property type="evidence" value="ECO:0007669"/>
    <property type="project" value="UniProtKB-KW"/>
</dbReference>